<accession>A0ACB8C0X4</accession>
<gene>
    <name evidence="1" type="ORF">HPB49_001588</name>
</gene>
<protein>
    <submittedName>
        <fullName evidence="1">Uncharacterized protein</fullName>
    </submittedName>
</protein>
<comment type="caution">
    <text evidence="1">The sequence shown here is derived from an EMBL/GenBank/DDBJ whole genome shotgun (WGS) entry which is preliminary data.</text>
</comment>
<proteinExistence type="predicted"/>
<reference evidence="1" key="1">
    <citation type="submission" date="2020-05" db="EMBL/GenBank/DDBJ databases">
        <title>Large-scale comparative analyses of tick genomes elucidate their genetic diversity and vector capacities.</title>
        <authorList>
            <person name="Jia N."/>
            <person name="Wang J."/>
            <person name="Shi W."/>
            <person name="Du L."/>
            <person name="Sun Y."/>
            <person name="Zhan W."/>
            <person name="Jiang J."/>
            <person name="Wang Q."/>
            <person name="Zhang B."/>
            <person name="Ji P."/>
            <person name="Sakyi L.B."/>
            <person name="Cui X."/>
            <person name="Yuan T."/>
            <person name="Jiang B."/>
            <person name="Yang W."/>
            <person name="Lam T.T.-Y."/>
            <person name="Chang Q."/>
            <person name="Ding S."/>
            <person name="Wang X."/>
            <person name="Zhu J."/>
            <person name="Ruan X."/>
            <person name="Zhao L."/>
            <person name="Wei J."/>
            <person name="Que T."/>
            <person name="Du C."/>
            <person name="Cheng J."/>
            <person name="Dai P."/>
            <person name="Han X."/>
            <person name="Huang E."/>
            <person name="Gao Y."/>
            <person name="Liu J."/>
            <person name="Shao H."/>
            <person name="Ye R."/>
            <person name="Li L."/>
            <person name="Wei W."/>
            <person name="Wang X."/>
            <person name="Wang C."/>
            <person name="Yang T."/>
            <person name="Huo Q."/>
            <person name="Li W."/>
            <person name="Guo W."/>
            <person name="Chen H."/>
            <person name="Zhou L."/>
            <person name="Ni X."/>
            <person name="Tian J."/>
            <person name="Zhou Y."/>
            <person name="Sheng Y."/>
            <person name="Liu T."/>
            <person name="Pan Y."/>
            <person name="Xia L."/>
            <person name="Li J."/>
            <person name="Zhao F."/>
            <person name="Cao W."/>
        </authorList>
    </citation>
    <scope>NUCLEOTIDE SEQUENCE</scope>
    <source>
        <strain evidence="1">Dsil-2018</strain>
    </source>
</reference>
<evidence type="ECO:0000313" key="2">
    <source>
        <dbReference type="Proteomes" id="UP000821865"/>
    </source>
</evidence>
<keyword evidence="2" id="KW-1185">Reference proteome</keyword>
<evidence type="ECO:0000313" key="1">
    <source>
        <dbReference type="EMBL" id="KAH7932716.1"/>
    </source>
</evidence>
<name>A0ACB8C0X4_DERSI</name>
<dbReference type="EMBL" id="CM023478">
    <property type="protein sequence ID" value="KAH7932716.1"/>
    <property type="molecule type" value="Genomic_DNA"/>
</dbReference>
<dbReference type="Proteomes" id="UP000821865">
    <property type="component" value="Chromosome 9"/>
</dbReference>
<organism evidence="1 2">
    <name type="scientific">Dermacentor silvarum</name>
    <name type="common">Tick</name>
    <dbReference type="NCBI Taxonomy" id="543639"/>
    <lineage>
        <taxon>Eukaryota</taxon>
        <taxon>Metazoa</taxon>
        <taxon>Ecdysozoa</taxon>
        <taxon>Arthropoda</taxon>
        <taxon>Chelicerata</taxon>
        <taxon>Arachnida</taxon>
        <taxon>Acari</taxon>
        <taxon>Parasitiformes</taxon>
        <taxon>Ixodida</taxon>
        <taxon>Ixodoidea</taxon>
        <taxon>Ixodidae</taxon>
        <taxon>Rhipicephalinae</taxon>
        <taxon>Dermacentor</taxon>
    </lineage>
</organism>
<sequence>MTDTADRPRLRFRLQTSMGTFYGHVLPGAILFAFGTWWSLWTWRRHARCRATGERFVASASSGRAEGMAKIFAATVGVATEIRKCISKGEWAPRNWHHMATYVFCGLSGPADLLSSSSRGPGLLPVDSDYAVLLLSFVGEGLVFHVHSHGRAPLDVLVHELLVYAIVAQAACLGIEMARRSSVVAALARGFCAILQVNRVVAKTKRACESMWQDEAVFQAQLGLPF</sequence>